<name>A0A3P6RL35_9BILA</name>
<dbReference type="InterPro" id="IPR002017">
    <property type="entry name" value="Spectrin_repeat"/>
</dbReference>
<dbReference type="Gene3D" id="1.20.58.60">
    <property type="match status" value="1"/>
</dbReference>
<sequence length="77" mass="8800">MGESEDFQIFIGKVEEEEAWMNEKQQILSSDNYGENMAGVQGLLKKHDAFEADLALHTQRVKQLIADGQKARFIILF</sequence>
<proteinExistence type="predicted"/>
<dbReference type="Proteomes" id="UP000271098">
    <property type="component" value="Unassembled WGS sequence"/>
</dbReference>
<organism evidence="2 3">
    <name type="scientific">Gongylonema pulchrum</name>
    <dbReference type="NCBI Taxonomy" id="637853"/>
    <lineage>
        <taxon>Eukaryota</taxon>
        <taxon>Metazoa</taxon>
        <taxon>Ecdysozoa</taxon>
        <taxon>Nematoda</taxon>
        <taxon>Chromadorea</taxon>
        <taxon>Rhabditida</taxon>
        <taxon>Spirurina</taxon>
        <taxon>Spiruromorpha</taxon>
        <taxon>Spiruroidea</taxon>
        <taxon>Gongylonematidae</taxon>
        <taxon>Gongylonema</taxon>
    </lineage>
</organism>
<keyword evidence="3" id="KW-1185">Reference proteome</keyword>
<dbReference type="OrthoDB" id="10065835at2759"/>
<protein>
    <submittedName>
        <fullName evidence="2">Uncharacterized protein</fullName>
    </submittedName>
</protein>
<dbReference type="EMBL" id="UYRT01025779">
    <property type="protein sequence ID" value="VDK64152.1"/>
    <property type="molecule type" value="Genomic_DNA"/>
</dbReference>
<keyword evidence="1" id="KW-0677">Repeat</keyword>
<dbReference type="PANTHER" id="PTHR11915">
    <property type="entry name" value="SPECTRIN/FILAMIN RELATED CYTOSKELETAL PROTEIN"/>
    <property type="match status" value="1"/>
</dbReference>
<gene>
    <name evidence="2" type="ORF">GPUH_LOCUS8647</name>
</gene>
<evidence type="ECO:0000313" key="2">
    <source>
        <dbReference type="EMBL" id="VDK64152.1"/>
    </source>
</evidence>
<evidence type="ECO:0000313" key="3">
    <source>
        <dbReference type="Proteomes" id="UP000271098"/>
    </source>
</evidence>
<dbReference type="InterPro" id="IPR018159">
    <property type="entry name" value="Spectrin/alpha-actinin"/>
</dbReference>
<evidence type="ECO:0000256" key="1">
    <source>
        <dbReference type="ARBA" id="ARBA00022737"/>
    </source>
</evidence>
<dbReference type="Pfam" id="PF00435">
    <property type="entry name" value="Spectrin"/>
    <property type="match status" value="1"/>
</dbReference>
<dbReference type="CDD" id="cd00176">
    <property type="entry name" value="SPEC"/>
    <property type="match status" value="1"/>
</dbReference>
<reference evidence="2 3" key="1">
    <citation type="submission" date="2018-11" db="EMBL/GenBank/DDBJ databases">
        <authorList>
            <consortium name="Pathogen Informatics"/>
        </authorList>
    </citation>
    <scope>NUCLEOTIDE SEQUENCE [LARGE SCALE GENOMIC DNA]</scope>
</reference>
<dbReference type="AlphaFoldDB" id="A0A3P6RL35"/>
<accession>A0A3P6RL35</accession>
<dbReference type="SUPFAM" id="SSF46966">
    <property type="entry name" value="Spectrin repeat"/>
    <property type="match status" value="1"/>
</dbReference>